<keyword evidence="1" id="KW-1133">Transmembrane helix</keyword>
<feature type="transmembrane region" description="Helical" evidence="1">
    <location>
        <begin position="12"/>
        <end position="36"/>
    </location>
</feature>
<reference evidence="2 3" key="1">
    <citation type="submission" date="2018-07" db="EMBL/GenBank/DDBJ databases">
        <title>Venubactetium sediminum gen. nov., sp. nov., isolated from a marine solar saltern.</title>
        <authorList>
            <person name="Wang S."/>
        </authorList>
    </citation>
    <scope>NUCLEOTIDE SEQUENCE [LARGE SCALE GENOMIC DNA]</scope>
    <source>
        <strain evidence="2 3">WD2A32</strain>
    </source>
</reference>
<keyword evidence="1" id="KW-0472">Membrane</keyword>
<keyword evidence="1" id="KW-0812">Transmembrane</keyword>
<comment type="caution">
    <text evidence="2">The sequence shown here is derived from an EMBL/GenBank/DDBJ whole genome shotgun (WGS) entry which is preliminary data.</text>
</comment>
<dbReference type="EMBL" id="QPMH01000016">
    <property type="protein sequence ID" value="RDD61024.1"/>
    <property type="molecule type" value="Genomic_DNA"/>
</dbReference>
<dbReference type="RefSeq" id="WP_114583027.1">
    <property type="nucleotide sequence ID" value="NZ_QPMH01000016.1"/>
</dbReference>
<accession>A0A369T965</accession>
<name>A0A369T965_9PROT</name>
<proteinExistence type="predicted"/>
<dbReference type="Proteomes" id="UP000253941">
    <property type="component" value="Unassembled WGS sequence"/>
</dbReference>
<protein>
    <submittedName>
        <fullName evidence="2">Uncharacterized protein</fullName>
    </submittedName>
</protein>
<evidence type="ECO:0000313" key="3">
    <source>
        <dbReference type="Proteomes" id="UP000253941"/>
    </source>
</evidence>
<evidence type="ECO:0000313" key="2">
    <source>
        <dbReference type="EMBL" id="RDD61024.1"/>
    </source>
</evidence>
<dbReference type="AlphaFoldDB" id="A0A369T965"/>
<organism evidence="2 3">
    <name type="scientific">Ferruginivarius sediminum</name>
    <dbReference type="NCBI Taxonomy" id="2661937"/>
    <lineage>
        <taxon>Bacteria</taxon>
        <taxon>Pseudomonadati</taxon>
        <taxon>Pseudomonadota</taxon>
        <taxon>Alphaproteobacteria</taxon>
        <taxon>Rhodospirillales</taxon>
        <taxon>Rhodospirillaceae</taxon>
        <taxon>Ferruginivarius</taxon>
    </lineage>
</organism>
<evidence type="ECO:0000256" key="1">
    <source>
        <dbReference type="SAM" id="Phobius"/>
    </source>
</evidence>
<keyword evidence="3" id="KW-1185">Reference proteome</keyword>
<feature type="transmembrane region" description="Helical" evidence="1">
    <location>
        <begin position="95"/>
        <end position="114"/>
    </location>
</feature>
<sequence>MQKRYQPPRQSGLGQFLDCVFLLAIVYASLLAPIVLDFGGGVNKHQVDMVQGEQVTWEALGQNEVMQAQWQKLGYDAEGAAEIITSRFDYSIDPLALVITAAVIIGYFVFILKVSAKEYRDVIRENFDTD</sequence>
<gene>
    <name evidence="2" type="ORF">DRB17_14960</name>
</gene>